<dbReference type="FunFam" id="3.40.1390.30:FF:000001">
    <property type="entry name" value="GTP cyclohydrolase 1 type 2"/>
    <property type="match status" value="1"/>
</dbReference>
<evidence type="ECO:0000313" key="3">
    <source>
        <dbReference type="EMBL" id="CAB4621653.1"/>
    </source>
</evidence>
<protein>
    <submittedName>
        <fullName evidence="3">Unannotated protein</fullName>
    </submittedName>
</protein>
<dbReference type="SUPFAM" id="SSF102705">
    <property type="entry name" value="NIF3 (NGG1p interacting factor 3)-like"/>
    <property type="match status" value="1"/>
</dbReference>
<dbReference type="NCBIfam" id="TIGR00486">
    <property type="entry name" value="YbgI_SA1388"/>
    <property type="match status" value="1"/>
</dbReference>
<evidence type="ECO:0000313" key="4">
    <source>
        <dbReference type="EMBL" id="CAB4662436.1"/>
    </source>
</evidence>
<keyword evidence="2" id="KW-0479">Metal-binding</keyword>
<accession>A0A6J6IB63</accession>
<proteinExistence type="inferred from homology"/>
<dbReference type="EMBL" id="CAFBMO010000027">
    <property type="protein sequence ID" value="CAB4906612.1"/>
    <property type="molecule type" value="Genomic_DNA"/>
</dbReference>
<comment type="similarity">
    <text evidence="1">Belongs to the GTP cyclohydrolase I type 2/NIF3 family.</text>
</comment>
<evidence type="ECO:0000256" key="2">
    <source>
        <dbReference type="ARBA" id="ARBA00022723"/>
    </source>
</evidence>
<dbReference type="GO" id="GO:0046872">
    <property type="term" value="F:metal ion binding"/>
    <property type="evidence" value="ECO:0007669"/>
    <property type="project" value="UniProtKB-KW"/>
</dbReference>
<name>A0A6J6IB63_9ZZZZ</name>
<dbReference type="PANTHER" id="PTHR13799:SF14">
    <property type="entry name" value="GTP CYCLOHYDROLASE 1 TYPE 2 HOMOLOG"/>
    <property type="match status" value="1"/>
</dbReference>
<gene>
    <name evidence="3" type="ORF">UFOPK1908_00835</name>
    <name evidence="4" type="ORF">UFOPK2282_00632</name>
    <name evidence="5" type="ORF">UFOPK3576_00805</name>
</gene>
<evidence type="ECO:0000313" key="5">
    <source>
        <dbReference type="EMBL" id="CAB4906612.1"/>
    </source>
</evidence>
<reference evidence="3" key="1">
    <citation type="submission" date="2020-05" db="EMBL/GenBank/DDBJ databases">
        <authorList>
            <person name="Chiriac C."/>
            <person name="Salcher M."/>
            <person name="Ghai R."/>
            <person name="Kavagutti S V."/>
        </authorList>
    </citation>
    <scope>NUCLEOTIDE SEQUENCE</scope>
</reference>
<organism evidence="3">
    <name type="scientific">freshwater metagenome</name>
    <dbReference type="NCBI Taxonomy" id="449393"/>
    <lineage>
        <taxon>unclassified sequences</taxon>
        <taxon>metagenomes</taxon>
        <taxon>ecological metagenomes</taxon>
    </lineage>
</organism>
<dbReference type="EMBL" id="CAEZWR010000057">
    <property type="protein sequence ID" value="CAB4662436.1"/>
    <property type="molecule type" value="Genomic_DNA"/>
</dbReference>
<evidence type="ECO:0000256" key="1">
    <source>
        <dbReference type="ARBA" id="ARBA00006964"/>
    </source>
</evidence>
<dbReference type="AlphaFoldDB" id="A0A6J6IB63"/>
<dbReference type="PANTHER" id="PTHR13799">
    <property type="entry name" value="NGG1 INTERACTING FACTOR 3"/>
    <property type="match status" value="1"/>
</dbReference>
<dbReference type="EMBL" id="CAEZVB010000034">
    <property type="protein sequence ID" value="CAB4621653.1"/>
    <property type="molecule type" value="Genomic_DNA"/>
</dbReference>
<dbReference type="InterPro" id="IPR036069">
    <property type="entry name" value="DUF34/NIF3_sf"/>
</dbReference>
<dbReference type="GO" id="GO:0005737">
    <property type="term" value="C:cytoplasm"/>
    <property type="evidence" value="ECO:0007669"/>
    <property type="project" value="TreeGrafter"/>
</dbReference>
<dbReference type="InterPro" id="IPR002678">
    <property type="entry name" value="DUF34/NIF3"/>
</dbReference>
<sequence>MSATVAQVLAALERRYPLSLAADWDAVGLICGDPASSVDRVLFAVDPVQVVVDEAILGGFDLVITHHPLLLRGVNGVGAIDAKGKVVHTLIRNDIALASAHTNADHANPGVSDALAQAFDLRNLRPLDELGEGTGAGRVGDLLEPMTLEAFASLVAATLPATHHGVRIAGDPSLIVRTVAVCGGAGDSLLALAAACADVYVTSDLRHHRAQDHLVDGGCALVDVAHWASEWPWLNQAAQLLVADLGEIGYAITAEVSATPTDPWTAHRPSTNLGSHS</sequence>
<dbReference type="Pfam" id="PF01784">
    <property type="entry name" value="DUF34_NIF3"/>
    <property type="match status" value="1"/>
</dbReference>
<dbReference type="Gene3D" id="3.40.1390.30">
    <property type="entry name" value="NIF3 (NGG1p interacting factor 3)-like"/>
    <property type="match status" value="2"/>
</dbReference>